<evidence type="ECO:0000256" key="1">
    <source>
        <dbReference type="ARBA" id="ARBA00022857"/>
    </source>
</evidence>
<dbReference type="InterPro" id="IPR036291">
    <property type="entry name" value="NAD(P)-bd_dom_sf"/>
</dbReference>
<evidence type="ECO:0000259" key="3">
    <source>
        <dbReference type="Pfam" id="PF05368"/>
    </source>
</evidence>
<dbReference type="CDD" id="cd05259">
    <property type="entry name" value="PCBER_SDR_a"/>
    <property type="match status" value="1"/>
</dbReference>
<dbReference type="OrthoDB" id="9984533at2759"/>
<accession>A0A8H4N2G9</accession>
<name>A0A8H4N2G9_9PEZI</name>
<dbReference type="InterPro" id="IPR008030">
    <property type="entry name" value="NmrA-like"/>
</dbReference>
<dbReference type="SUPFAM" id="SSF51735">
    <property type="entry name" value="NAD(P)-binding Rossmann-fold domains"/>
    <property type="match status" value="1"/>
</dbReference>
<dbReference type="Gene3D" id="3.90.25.10">
    <property type="entry name" value="UDP-galactose 4-epimerase, domain 1"/>
    <property type="match status" value="1"/>
</dbReference>
<keyword evidence="2" id="KW-0560">Oxidoreductase</keyword>
<dbReference type="Gene3D" id="3.40.50.720">
    <property type="entry name" value="NAD(P)-binding Rossmann-like Domain"/>
    <property type="match status" value="1"/>
</dbReference>
<proteinExistence type="predicted"/>
<comment type="caution">
    <text evidence="4">The sequence shown here is derived from an EMBL/GenBank/DDBJ whole genome shotgun (WGS) entry which is preliminary data.</text>
</comment>
<gene>
    <name evidence="4" type="ORF">GTA08_BOTSDO07410</name>
</gene>
<evidence type="ECO:0000256" key="2">
    <source>
        <dbReference type="ARBA" id="ARBA00023002"/>
    </source>
</evidence>
<keyword evidence="5" id="KW-1185">Reference proteome</keyword>
<organism evidence="4 5">
    <name type="scientific">Botryosphaeria dothidea</name>
    <dbReference type="NCBI Taxonomy" id="55169"/>
    <lineage>
        <taxon>Eukaryota</taxon>
        <taxon>Fungi</taxon>
        <taxon>Dikarya</taxon>
        <taxon>Ascomycota</taxon>
        <taxon>Pezizomycotina</taxon>
        <taxon>Dothideomycetes</taxon>
        <taxon>Dothideomycetes incertae sedis</taxon>
        <taxon>Botryosphaeriales</taxon>
        <taxon>Botryosphaeriaceae</taxon>
        <taxon>Botryosphaeria</taxon>
    </lineage>
</organism>
<dbReference type="AlphaFoldDB" id="A0A8H4N2G9"/>
<dbReference type="GO" id="GO:0016491">
    <property type="term" value="F:oxidoreductase activity"/>
    <property type="evidence" value="ECO:0007669"/>
    <property type="project" value="UniProtKB-KW"/>
</dbReference>
<dbReference type="PANTHER" id="PTHR47706:SF9">
    <property type="entry name" value="NMRA-LIKE DOMAIN-CONTAINING PROTEIN-RELATED"/>
    <property type="match status" value="1"/>
</dbReference>
<sequence length="313" mass="34366">MTSPVKNIVLLGASGIPGPAILKEFLSSSLNVTVISRVGSKSTFLDGVNVIRVDYSFESLKVAFTGQDAVVSLLGHHAFEAQKAVIKAAIAAGVKRFIPSEFGVDTSNPKVVSRVPFVGPKRQVVDYLRTKEDSISWTVLLTGIFFDWGLWQGWLGFNLDEKTIKLWDGGETPFAATEIDVVGKALVALFSRSEAYAASANGYVHVAGHVTTQNEIRAVLEKLTGEKFKVEKEVDASSYGKQVQEELAKGDWKNALDLLKVVNFDSTEKLGVFPRYWNETLGLSKQNLEQTVQEVLEGKRKFTVTKSYDDLVS</sequence>
<protein>
    <submittedName>
        <fullName evidence="4">NmrA-like protein</fullName>
    </submittedName>
</protein>
<dbReference type="EMBL" id="WWBZ02000051">
    <property type="protein sequence ID" value="KAF4304693.1"/>
    <property type="molecule type" value="Genomic_DNA"/>
</dbReference>
<dbReference type="InterPro" id="IPR045312">
    <property type="entry name" value="PCBER-like"/>
</dbReference>
<feature type="domain" description="NmrA-like" evidence="3">
    <location>
        <begin position="6"/>
        <end position="231"/>
    </location>
</feature>
<dbReference type="Pfam" id="PF05368">
    <property type="entry name" value="NmrA"/>
    <property type="match status" value="1"/>
</dbReference>
<dbReference type="PANTHER" id="PTHR47706">
    <property type="entry name" value="NMRA-LIKE FAMILY PROTEIN"/>
    <property type="match status" value="1"/>
</dbReference>
<dbReference type="InterPro" id="IPR051609">
    <property type="entry name" value="NmrA/Isoflavone_reductase-like"/>
</dbReference>
<dbReference type="Proteomes" id="UP000572817">
    <property type="component" value="Unassembled WGS sequence"/>
</dbReference>
<keyword evidence="1" id="KW-0521">NADP</keyword>
<evidence type="ECO:0000313" key="4">
    <source>
        <dbReference type="EMBL" id="KAF4304693.1"/>
    </source>
</evidence>
<evidence type="ECO:0000313" key="5">
    <source>
        <dbReference type="Proteomes" id="UP000572817"/>
    </source>
</evidence>
<reference evidence="4" key="1">
    <citation type="submission" date="2020-04" db="EMBL/GenBank/DDBJ databases">
        <title>Genome Assembly and Annotation of Botryosphaeria dothidea sdau 11-99, a Latent Pathogen of Apple Fruit Ring Rot in China.</title>
        <authorList>
            <person name="Yu C."/>
            <person name="Diao Y."/>
            <person name="Lu Q."/>
            <person name="Zhao J."/>
            <person name="Cui S."/>
            <person name="Peng C."/>
            <person name="He B."/>
            <person name="Liu H."/>
        </authorList>
    </citation>
    <scope>NUCLEOTIDE SEQUENCE [LARGE SCALE GENOMIC DNA]</scope>
    <source>
        <strain evidence="4">Sdau11-99</strain>
    </source>
</reference>